<sequence length="126" mass="13495">MNRRTLEPLSAIHAAPAAVSRSHHLRDLLPRSATPKQGRCQPTSTLCEAESAHGPKTMETLLRTPPPRVGGPAGAPLSAAGPAASFTLGNSDVNFWNLGQPQTGFQLHLYSKFLRIEQDISASMDN</sequence>
<gene>
    <name evidence="2" type="ORF">SS50377_12947</name>
</gene>
<feature type="region of interest" description="Disordered" evidence="1">
    <location>
        <begin position="48"/>
        <end position="76"/>
    </location>
</feature>
<reference evidence="2" key="1">
    <citation type="journal article" date="2014" name="PLoS Genet.">
        <title>The Genome of Spironucleus salmonicida Highlights a Fish Pathogen Adapted to Fluctuating Environments.</title>
        <authorList>
            <person name="Xu F."/>
            <person name="Jerlstrom-Hultqvist J."/>
            <person name="Einarsson E."/>
            <person name="Astvaldsson A."/>
            <person name="Svard S.G."/>
            <person name="Andersson J.O."/>
        </authorList>
    </citation>
    <scope>NUCLEOTIDE SEQUENCE</scope>
</reference>
<proteinExistence type="predicted"/>
<evidence type="ECO:0000256" key="1">
    <source>
        <dbReference type="SAM" id="MobiDB-lite"/>
    </source>
</evidence>
<accession>V6M1D5</accession>
<dbReference type="AlphaFoldDB" id="V6M1D5"/>
<organism evidence="2">
    <name type="scientific">Spironucleus salmonicida</name>
    <dbReference type="NCBI Taxonomy" id="348837"/>
    <lineage>
        <taxon>Eukaryota</taxon>
        <taxon>Metamonada</taxon>
        <taxon>Diplomonadida</taxon>
        <taxon>Hexamitidae</taxon>
        <taxon>Hexamitinae</taxon>
        <taxon>Spironucleus</taxon>
    </lineage>
</organism>
<name>V6M1D5_9EUKA</name>
<evidence type="ECO:0000313" key="2">
    <source>
        <dbReference type="EMBL" id="EST46994.1"/>
    </source>
</evidence>
<dbReference type="EMBL" id="KI546053">
    <property type="protein sequence ID" value="EST46994.1"/>
    <property type="molecule type" value="Genomic_DNA"/>
</dbReference>
<protein>
    <submittedName>
        <fullName evidence="2">Uncharacterized protein</fullName>
    </submittedName>
</protein>